<dbReference type="Proteomes" id="UP000016568">
    <property type="component" value="Unassembled WGS sequence"/>
</dbReference>
<dbReference type="EMBL" id="BASZ01000001">
    <property type="protein sequence ID" value="GAD47708.1"/>
    <property type="molecule type" value="Genomic_DNA"/>
</dbReference>
<comment type="caution">
    <text evidence="2">The sequence shown here is derived from an EMBL/GenBank/DDBJ whole genome shotgun (WGS) entry which is preliminary data.</text>
</comment>
<dbReference type="OrthoDB" id="9803532at2"/>
<name>U2ZYW1_9SPHN</name>
<dbReference type="InterPro" id="IPR051680">
    <property type="entry name" value="ATP-dep_Glu-Cys_Ligase-2"/>
</dbReference>
<dbReference type="RefSeq" id="WP_021688615.1">
    <property type="nucleotide sequence ID" value="NZ_BASZ01000001.1"/>
</dbReference>
<dbReference type="PANTHER" id="PTHR34595">
    <property type="entry name" value="BLR5612 PROTEIN"/>
    <property type="match status" value="1"/>
</dbReference>
<evidence type="ECO:0000313" key="3">
    <source>
        <dbReference type="Proteomes" id="UP000016568"/>
    </source>
</evidence>
<dbReference type="AlphaFoldDB" id="U2ZYW1"/>
<dbReference type="KEGG" id="ntd:EGO55_14735"/>
<sequence>MLGRTANSIFWMCRYLERAENTSRLLDAGFRMSLTRASDSASEEWRSVIVTLGQVEHYDTLYDSYTGPQVCNYVLRAPENPSSVLAMAEMARTNARVARSSLTMEVWEAVNEGWMTLKDMLSRPVRESNLGAVLATIRRETTLFRGASYGTMLRSDIYQFARAGMFIERADNTARILDVKYHLLLPSLAYVGSSLDSSQWDQVLRSLAGDRAYSWLNAGQMDPRGIAEFLILDARFPRSLRFSYEQLSQHLTELAREYGEESPAHAVMRDTRDWLAERTIQDIFDTGLHEFLIDFIDRNQAVANAIAEDYRFIT</sequence>
<dbReference type="InterPro" id="IPR007296">
    <property type="entry name" value="DUF403"/>
</dbReference>
<accession>U2ZYW1</accession>
<organism evidence="2 3">
    <name type="scientific">Caenibius tardaugens NBRC 16725</name>
    <dbReference type="NCBI Taxonomy" id="1219035"/>
    <lineage>
        <taxon>Bacteria</taxon>
        <taxon>Pseudomonadati</taxon>
        <taxon>Pseudomonadota</taxon>
        <taxon>Alphaproteobacteria</taxon>
        <taxon>Sphingomonadales</taxon>
        <taxon>Erythrobacteraceae</taxon>
        <taxon>Caenibius</taxon>
    </lineage>
</organism>
<evidence type="ECO:0000313" key="2">
    <source>
        <dbReference type="EMBL" id="GAD47708.1"/>
    </source>
</evidence>
<keyword evidence="3" id="KW-1185">Reference proteome</keyword>
<evidence type="ECO:0000259" key="1">
    <source>
        <dbReference type="Pfam" id="PF04168"/>
    </source>
</evidence>
<dbReference type="Pfam" id="PF04168">
    <property type="entry name" value="Alpha-E"/>
    <property type="match status" value="1"/>
</dbReference>
<reference evidence="2 3" key="1">
    <citation type="submission" date="2013-09" db="EMBL/GenBank/DDBJ databases">
        <title>Whole genome shotgun sequence of Novosphingobium tardaugens NBRC 16725.</title>
        <authorList>
            <person name="Isaki S."/>
            <person name="Hosoyama A."/>
            <person name="Tsuchikane K."/>
            <person name="Katsumata H."/>
            <person name="Ando Y."/>
            <person name="Yamazaki S."/>
            <person name="Fujita N."/>
        </authorList>
    </citation>
    <scope>NUCLEOTIDE SEQUENCE [LARGE SCALE GENOMIC DNA]</scope>
    <source>
        <strain evidence="2 3">NBRC 16725</strain>
    </source>
</reference>
<dbReference type="PANTHER" id="PTHR34595:SF7">
    <property type="entry name" value="SLL1039 PROTEIN"/>
    <property type="match status" value="1"/>
</dbReference>
<dbReference type="eggNOG" id="COG2307">
    <property type="taxonomic scope" value="Bacteria"/>
</dbReference>
<proteinExistence type="predicted"/>
<protein>
    <recommendedName>
        <fullName evidence="1">DUF403 domain-containing protein</fullName>
    </recommendedName>
</protein>
<feature type="domain" description="DUF403" evidence="1">
    <location>
        <begin position="1"/>
        <end position="310"/>
    </location>
</feature>
<gene>
    <name evidence="2" type="ORF">NT2_01_04820</name>
</gene>